<feature type="signal peptide" evidence="2">
    <location>
        <begin position="1"/>
        <end position="22"/>
    </location>
</feature>
<reference evidence="3" key="1">
    <citation type="submission" date="2021-01" db="EMBL/GenBank/DDBJ databases">
        <authorList>
            <person name="Corre E."/>
            <person name="Pelletier E."/>
            <person name="Niang G."/>
            <person name="Scheremetjew M."/>
            <person name="Finn R."/>
            <person name="Kale V."/>
            <person name="Holt S."/>
            <person name="Cochrane G."/>
            <person name="Meng A."/>
            <person name="Brown T."/>
            <person name="Cohen L."/>
        </authorList>
    </citation>
    <scope>NUCLEOTIDE SEQUENCE</scope>
    <source>
        <strain evidence="3">Isolate 1302-5</strain>
    </source>
</reference>
<feature type="chain" id="PRO_5030639025" evidence="2">
    <location>
        <begin position="23"/>
        <end position="145"/>
    </location>
</feature>
<evidence type="ECO:0000256" key="1">
    <source>
        <dbReference type="SAM" id="MobiDB-lite"/>
    </source>
</evidence>
<gene>
    <name evidence="3" type="ORF">OAUR00152_LOCUS22250</name>
</gene>
<evidence type="ECO:0000313" key="3">
    <source>
        <dbReference type="EMBL" id="CAE2252838.1"/>
    </source>
</evidence>
<evidence type="ECO:0000256" key="2">
    <source>
        <dbReference type="SAM" id="SignalP"/>
    </source>
</evidence>
<proteinExistence type="predicted"/>
<dbReference type="EMBL" id="HBKQ01032555">
    <property type="protein sequence ID" value="CAE2252838.1"/>
    <property type="molecule type" value="Transcribed_RNA"/>
</dbReference>
<name>A0A7S4J5R6_9STRA</name>
<protein>
    <submittedName>
        <fullName evidence="3">Uncharacterized protein</fullName>
    </submittedName>
</protein>
<organism evidence="3">
    <name type="scientific">Odontella aurita</name>
    <dbReference type="NCBI Taxonomy" id="265563"/>
    <lineage>
        <taxon>Eukaryota</taxon>
        <taxon>Sar</taxon>
        <taxon>Stramenopiles</taxon>
        <taxon>Ochrophyta</taxon>
        <taxon>Bacillariophyta</taxon>
        <taxon>Mediophyceae</taxon>
        <taxon>Biddulphiophycidae</taxon>
        <taxon>Eupodiscales</taxon>
        <taxon>Odontellaceae</taxon>
        <taxon>Odontella</taxon>
    </lineage>
</organism>
<accession>A0A7S4J5R6</accession>
<feature type="region of interest" description="Disordered" evidence="1">
    <location>
        <begin position="54"/>
        <end position="92"/>
    </location>
</feature>
<dbReference type="AlphaFoldDB" id="A0A7S4J5R6"/>
<keyword evidence="2" id="KW-0732">Signal</keyword>
<sequence length="145" mass="15068">MAHRCLILLAAVMLALAPGSNAAAFVSGPPSCGAETIRHCRFSAAAASQTSLLMSKAEDGGSESSADGPASTDDVVVKSSRVPPPEEEDSPLMKAGKALKPVNDVVEMFISSPWLTPFLILGPSLGNPKIRAEIFQFLDSLTGTQ</sequence>